<evidence type="ECO:0000256" key="6">
    <source>
        <dbReference type="PIRSR" id="PIRSR005091-1"/>
    </source>
</evidence>
<dbReference type="CDD" id="cd16015">
    <property type="entry name" value="LTA_synthase"/>
    <property type="match status" value="1"/>
</dbReference>
<dbReference type="PIRSF" id="PIRSF005091">
    <property type="entry name" value="Mmb_sulf_HI1246"/>
    <property type="match status" value="1"/>
</dbReference>
<dbReference type="InterPro" id="IPR050448">
    <property type="entry name" value="OpgB/LTA_synthase_biosynth"/>
</dbReference>
<feature type="binding site" evidence="8">
    <location>
        <position position="285"/>
    </location>
    <ligand>
        <name>Mn(2+)</name>
        <dbReference type="ChEBI" id="CHEBI:29035"/>
    </ligand>
</feature>
<keyword evidence="11" id="KW-0808">Transferase</keyword>
<feature type="binding site" evidence="8">
    <location>
        <position position="325"/>
    </location>
    <ligand>
        <name>Mn(2+)</name>
        <dbReference type="ChEBI" id="CHEBI:29035"/>
    </ligand>
</feature>
<evidence type="ECO:0000256" key="3">
    <source>
        <dbReference type="ARBA" id="ARBA00022692"/>
    </source>
</evidence>
<evidence type="ECO:0000256" key="8">
    <source>
        <dbReference type="PIRSR" id="PIRSR005091-3"/>
    </source>
</evidence>
<evidence type="ECO:0000256" key="5">
    <source>
        <dbReference type="ARBA" id="ARBA00023136"/>
    </source>
</evidence>
<name>A0A2S6HEA3_9GAMM</name>
<comment type="caution">
    <text evidence="11">The sequence shown here is derived from an EMBL/GenBank/DDBJ whole genome shotgun (WGS) entry which is preliminary data.</text>
</comment>
<reference evidence="11 12" key="1">
    <citation type="submission" date="2018-02" db="EMBL/GenBank/DDBJ databases">
        <title>Subsurface microbial communities from deep shales in Ohio and West Virginia, USA.</title>
        <authorList>
            <person name="Wrighton K."/>
        </authorList>
    </citation>
    <scope>NUCLEOTIDE SEQUENCE [LARGE SCALE GENOMIC DNA]</scope>
    <source>
        <strain evidence="11 12">OWC-DMM</strain>
    </source>
</reference>
<gene>
    <name evidence="11" type="ORF">B0F87_105195</name>
</gene>
<protein>
    <submittedName>
        <fullName evidence="11">Phosphoglycerol transferase MdoB-like AlkP superfamily enzyme</fullName>
    </submittedName>
</protein>
<dbReference type="RefSeq" id="WP_104428938.1">
    <property type="nucleotide sequence ID" value="NZ_PTIZ01000005.1"/>
</dbReference>
<feature type="binding site" evidence="7">
    <location>
        <position position="443"/>
    </location>
    <ligand>
        <name>substrate</name>
    </ligand>
</feature>
<keyword evidence="4 9" id="KW-1133">Transmembrane helix</keyword>
<comment type="subcellular location">
    <subcellularLocation>
        <location evidence="1">Cell membrane</location>
        <topology evidence="1">Multi-pass membrane protein</topology>
    </subcellularLocation>
</comment>
<keyword evidence="3 9" id="KW-0812">Transmembrane</keyword>
<evidence type="ECO:0000256" key="2">
    <source>
        <dbReference type="ARBA" id="ARBA00022475"/>
    </source>
</evidence>
<dbReference type="GO" id="GO:0016740">
    <property type="term" value="F:transferase activity"/>
    <property type="evidence" value="ECO:0007669"/>
    <property type="project" value="UniProtKB-KW"/>
</dbReference>
<dbReference type="GO" id="GO:0005886">
    <property type="term" value="C:plasma membrane"/>
    <property type="evidence" value="ECO:0007669"/>
    <property type="project" value="UniProtKB-SubCell"/>
</dbReference>
<dbReference type="EMBL" id="PTIZ01000005">
    <property type="protein sequence ID" value="PPK75723.1"/>
    <property type="molecule type" value="Genomic_DNA"/>
</dbReference>
<dbReference type="Pfam" id="PF00884">
    <property type="entry name" value="Sulfatase"/>
    <property type="match status" value="1"/>
</dbReference>
<evidence type="ECO:0000313" key="11">
    <source>
        <dbReference type="EMBL" id="PPK75723.1"/>
    </source>
</evidence>
<dbReference type="InterPro" id="IPR012160">
    <property type="entry name" value="LtaS-like"/>
</dbReference>
<sequence length="637" mass="72860">MSVNALFSRSRFTIVLLFLLINLGTFALLRVALLIKQLVDIDTPIYQIAQAFLIGMVHDLAFFSYLLIPFVLYLLVLPNRIYQSKIHKIISFSVFIVCLYGLFFIELSEWTFWDEFGVRFNFIAVDYLIYTHEVVSNIIESYPLGWLLSGILAITAICFLLVRKTLSRTFNAEESFLSRLKITGVLLLLPVISYAAVDSTWYQFSTNTYLNELAANGPYQFFSAFRNNELDYRHFYKVGDDRQLSSVIKKQLGAEDTSGDLYDIKRMIKPAGEEKRLNVVLITVESLSADFLATFGNKENITPYMDEWFKEGLLFTNFYATGTRTIRGLESLTLSIPPTPGQAIVKRPDNGNLFSFGRVLQQKGYDTAFLYGGRGYFDNMNAFYSGNGYRIVDQTDFTPEEITFTNAWGVSDDIIFNRTIKEADQDFKNNKPFFFQIMTTSNHRPYTYPEGKIDLPSGSGRQGAVKYTDYAIHQFIEQAKTKPWFDNTVFVMVADHCAGSARKTELPVDKYHIPLFIYAPKHVPAIRNDVVSSQIDVAPTVLGFLNLNYESQFYGRDIMQMHKDEGRALVSNYQKLGLFKGNKLVYLSPQQKVDVIDDPLGAHKQLDMDAAASLVTENMAYYQSADYIWSHRLSRYQ</sequence>
<accession>A0A2S6HEA3</accession>
<evidence type="ECO:0000313" key="12">
    <source>
        <dbReference type="Proteomes" id="UP000240010"/>
    </source>
</evidence>
<dbReference type="PANTHER" id="PTHR47371">
    <property type="entry name" value="LIPOTEICHOIC ACID SYNTHASE"/>
    <property type="match status" value="1"/>
</dbReference>
<dbReference type="InterPro" id="IPR000917">
    <property type="entry name" value="Sulfatase_N"/>
</dbReference>
<feature type="binding site" evidence="8">
    <location>
        <position position="495"/>
    </location>
    <ligand>
        <name>Mn(2+)</name>
        <dbReference type="ChEBI" id="CHEBI:29035"/>
    </ligand>
</feature>
<dbReference type="SUPFAM" id="SSF53649">
    <property type="entry name" value="Alkaline phosphatase-like"/>
    <property type="match status" value="1"/>
</dbReference>
<feature type="active site" evidence="6">
    <location>
        <position position="325"/>
    </location>
</feature>
<keyword evidence="5 9" id="KW-0472">Membrane</keyword>
<feature type="transmembrane region" description="Helical" evidence="9">
    <location>
        <begin position="89"/>
        <end position="107"/>
    </location>
</feature>
<dbReference type="Proteomes" id="UP000240010">
    <property type="component" value="Unassembled WGS sequence"/>
</dbReference>
<feature type="transmembrane region" description="Helical" evidence="9">
    <location>
        <begin position="12"/>
        <end position="35"/>
    </location>
</feature>
<evidence type="ECO:0000256" key="9">
    <source>
        <dbReference type="SAM" id="Phobius"/>
    </source>
</evidence>
<proteinExistence type="predicted"/>
<dbReference type="PANTHER" id="PTHR47371:SF3">
    <property type="entry name" value="PHOSPHOGLYCEROL TRANSFERASE I"/>
    <property type="match status" value="1"/>
</dbReference>
<evidence type="ECO:0000256" key="4">
    <source>
        <dbReference type="ARBA" id="ARBA00022989"/>
    </source>
</evidence>
<dbReference type="AlphaFoldDB" id="A0A2S6HEA3"/>
<feature type="transmembrane region" description="Helical" evidence="9">
    <location>
        <begin position="182"/>
        <end position="202"/>
    </location>
</feature>
<keyword evidence="7" id="KW-0479">Metal-binding</keyword>
<feature type="binding site" evidence="8">
    <location>
        <position position="496"/>
    </location>
    <ligand>
        <name>Mn(2+)</name>
        <dbReference type="ChEBI" id="CHEBI:29035"/>
    </ligand>
</feature>
<organism evidence="11 12">
    <name type="scientific">Methylobacter tundripaludum</name>
    <dbReference type="NCBI Taxonomy" id="173365"/>
    <lineage>
        <taxon>Bacteria</taxon>
        <taxon>Pseudomonadati</taxon>
        <taxon>Pseudomonadota</taxon>
        <taxon>Gammaproteobacteria</taxon>
        <taxon>Methylococcales</taxon>
        <taxon>Methylococcaceae</taxon>
        <taxon>Methylobacter</taxon>
    </lineage>
</organism>
<feature type="transmembrane region" description="Helical" evidence="9">
    <location>
        <begin position="47"/>
        <end position="77"/>
    </location>
</feature>
<dbReference type="GO" id="GO:0046872">
    <property type="term" value="F:metal ion binding"/>
    <property type="evidence" value="ECO:0007669"/>
    <property type="project" value="UniProtKB-KW"/>
</dbReference>
<dbReference type="InterPro" id="IPR017850">
    <property type="entry name" value="Alkaline_phosphatase_core_sf"/>
</dbReference>
<evidence type="ECO:0000256" key="7">
    <source>
        <dbReference type="PIRSR" id="PIRSR005091-2"/>
    </source>
</evidence>
<dbReference type="Gene3D" id="3.30.1120.80">
    <property type="match status" value="1"/>
</dbReference>
<keyword evidence="7" id="KW-0464">Manganese</keyword>
<keyword evidence="2" id="KW-1003">Cell membrane</keyword>
<feature type="domain" description="Sulfatase N-terminal" evidence="10">
    <location>
        <begin position="278"/>
        <end position="545"/>
    </location>
</feature>
<evidence type="ECO:0000259" key="10">
    <source>
        <dbReference type="Pfam" id="PF00884"/>
    </source>
</evidence>
<evidence type="ECO:0000256" key="1">
    <source>
        <dbReference type="ARBA" id="ARBA00004651"/>
    </source>
</evidence>
<dbReference type="Gene3D" id="3.40.720.10">
    <property type="entry name" value="Alkaline Phosphatase, subunit A"/>
    <property type="match status" value="1"/>
</dbReference>
<feature type="transmembrane region" description="Helical" evidence="9">
    <location>
        <begin position="144"/>
        <end position="162"/>
    </location>
</feature>